<gene>
    <name evidence="11" type="ORF">H8S40_12665</name>
</gene>
<comment type="caution">
    <text evidence="11">The sequence shown here is derived from an EMBL/GenBank/DDBJ whole genome shotgun (WGS) entry which is preliminary data.</text>
</comment>
<reference evidence="11 12" key="1">
    <citation type="submission" date="2020-08" db="EMBL/GenBank/DDBJ databases">
        <title>Genome public.</title>
        <authorList>
            <person name="Liu C."/>
            <person name="Sun Q."/>
        </authorList>
    </citation>
    <scope>NUCLEOTIDE SEQUENCE [LARGE SCALE GENOMIC DNA]</scope>
    <source>
        <strain evidence="11 12">NSJ-13</strain>
    </source>
</reference>
<evidence type="ECO:0000256" key="1">
    <source>
        <dbReference type="ARBA" id="ARBA00012493"/>
    </source>
</evidence>
<accession>A0ABR7GAC2</accession>
<evidence type="ECO:0000256" key="6">
    <source>
        <dbReference type="ARBA" id="ARBA00022918"/>
    </source>
</evidence>
<evidence type="ECO:0000256" key="2">
    <source>
        <dbReference type="ARBA" id="ARBA00022679"/>
    </source>
</evidence>
<evidence type="ECO:0000259" key="10">
    <source>
        <dbReference type="PROSITE" id="PS50878"/>
    </source>
</evidence>
<evidence type="ECO:0000313" key="11">
    <source>
        <dbReference type="EMBL" id="MBC5684380.1"/>
    </source>
</evidence>
<keyword evidence="2" id="KW-0808">Transferase</keyword>
<evidence type="ECO:0000256" key="9">
    <source>
        <dbReference type="ARBA" id="ARBA00048173"/>
    </source>
</evidence>
<evidence type="ECO:0000256" key="8">
    <source>
        <dbReference type="ARBA" id="ARBA00034120"/>
    </source>
</evidence>
<dbReference type="PANTHER" id="PTHR34047">
    <property type="entry name" value="NUCLEAR INTRON MATURASE 1, MITOCHONDRIAL-RELATED"/>
    <property type="match status" value="1"/>
</dbReference>
<keyword evidence="7" id="KW-0051">Antiviral defense</keyword>
<dbReference type="PROSITE" id="PS50878">
    <property type="entry name" value="RT_POL"/>
    <property type="match status" value="1"/>
</dbReference>
<comment type="similarity">
    <text evidence="8">Belongs to the bacterial reverse transcriptase family.</text>
</comment>
<dbReference type="CDD" id="cd03487">
    <property type="entry name" value="RT_Bac_retron_II"/>
    <property type="match status" value="1"/>
</dbReference>
<dbReference type="PRINTS" id="PR00866">
    <property type="entry name" value="RNADNAPOLMS"/>
</dbReference>
<proteinExistence type="inferred from homology"/>
<dbReference type="EC" id="2.7.7.49" evidence="1"/>
<dbReference type="Pfam" id="PF00078">
    <property type="entry name" value="RVT_1"/>
    <property type="match status" value="1"/>
</dbReference>
<dbReference type="GO" id="GO:0003964">
    <property type="term" value="F:RNA-directed DNA polymerase activity"/>
    <property type="evidence" value="ECO:0007669"/>
    <property type="project" value="UniProtKB-KW"/>
</dbReference>
<dbReference type="InterPro" id="IPR051083">
    <property type="entry name" value="GrpII_Intron_Splice-Mob/Def"/>
</dbReference>
<feature type="domain" description="Reverse transcriptase" evidence="10">
    <location>
        <begin position="31"/>
        <end position="244"/>
    </location>
</feature>
<dbReference type="Proteomes" id="UP000631576">
    <property type="component" value="Unassembled WGS sequence"/>
</dbReference>
<dbReference type="NCBIfam" id="NF038233">
    <property type="entry name" value="retron_St85_RT"/>
    <property type="match status" value="1"/>
</dbReference>
<dbReference type="EMBL" id="JACOPE010000001">
    <property type="protein sequence ID" value="MBC5684380.1"/>
    <property type="molecule type" value="Genomic_DNA"/>
</dbReference>
<keyword evidence="4" id="KW-0479">Metal-binding</keyword>
<name>A0ABR7GAC2_9FIRM</name>
<dbReference type="PANTHER" id="PTHR34047:SF7">
    <property type="entry name" value="RNA-DIRECTED DNA POLYMERASE"/>
    <property type="match status" value="1"/>
</dbReference>
<keyword evidence="5" id="KW-0460">Magnesium</keyword>
<keyword evidence="3" id="KW-0548">Nucleotidyltransferase</keyword>
<dbReference type="InterPro" id="IPR000477">
    <property type="entry name" value="RT_dom"/>
</dbReference>
<comment type="catalytic activity">
    <reaction evidence="9">
        <text>DNA(n) + a 2'-deoxyribonucleoside 5'-triphosphate = DNA(n+1) + diphosphate</text>
        <dbReference type="Rhea" id="RHEA:22508"/>
        <dbReference type="Rhea" id="RHEA-COMP:17339"/>
        <dbReference type="Rhea" id="RHEA-COMP:17340"/>
        <dbReference type="ChEBI" id="CHEBI:33019"/>
        <dbReference type="ChEBI" id="CHEBI:61560"/>
        <dbReference type="ChEBI" id="CHEBI:173112"/>
        <dbReference type="EC" id="2.7.7.49"/>
    </reaction>
</comment>
<keyword evidence="6 11" id="KW-0695">RNA-directed DNA polymerase</keyword>
<keyword evidence="12" id="KW-1185">Reference proteome</keyword>
<evidence type="ECO:0000313" key="12">
    <source>
        <dbReference type="Proteomes" id="UP000631576"/>
    </source>
</evidence>
<evidence type="ECO:0000256" key="3">
    <source>
        <dbReference type="ARBA" id="ARBA00022695"/>
    </source>
</evidence>
<dbReference type="SUPFAM" id="SSF56672">
    <property type="entry name" value="DNA/RNA polymerases"/>
    <property type="match status" value="1"/>
</dbReference>
<sequence>MNIGNSVVLNTLGVPVINSFEHLCEQLSVTEQLLYFLTYKKKYCYFEKKIPKKDKTERTLNVPSLSLKVVQRWILKEILEKIYVSEQAMAFIPHKNGLRENAERHKKNIFLLEMDITNFFGTITEQQVYRLFCNIGYNSKVAGVLANLCTYDGYLPQGAVTSPYIANLVCYHMDARINGYCSRKDIVYTRYADDLTFSSNNRTLLNKVEKFIKYIVADEGFKINDKKTRYLSNDVKKTVTGITVNDDSIHVDKKFKKDLRAQIYRSIKLKDYQNNSQILGKIAYVNSIEEGYRDKIFKYITDVITKPEFTGHIDIVNAFNDNKFFPDLPDMMFKEVWESPFD</sequence>
<dbReference type="RefSeq" id="WP_186865353.1">
    <property type="nucleotide sequence ID" value="NZ_JACOPE010000001.1"/>
</dbReference>
<organism evidence="11 12">
    <name type="scientific">Ruminococcus hominis</name>
    <dbReference type="NCBI Taxonomy" id="2763065"/>
    <lineage>
        <taxon>Bacteria</taxon>
        <taxon>Bacillati</taxon>
        <taxon>Bacillota</taxon>
        <taxon>Clostridia</taxon>
        <taxon>Eubacteriales</taxon>
        <taxon>Oscillospiraceae</taxon>
        <taxon>Ruminococcus</taxon>
    </lineage>
</organism>
<dbReference type="InterPro" id="IPR043502">
    <property type="entry name" value="DNA/RNA_pol_sf"/>
</dbReference>
<evidence type="ECO:0000256" key="5">
    <source>
        <dbReference type="ARBA" id="ARBA00022842"/>
    </source>
</evidence>
<evidence type="ECO:0000256" key="4">
    <source>
        <dbReference type="ARBA" id="ARBA00022723"/>
    </source>
</evidence>
<evidence type="ECO:0000256" key="7">
    <source>
        <dbReference type="ARBA" id="ARBA00023118"/>
    </source>
</evidence>
<dbReference type="InterPro" id="IPR000123">
    <property type="entry name" value="Reverse_transcriptase_msDNA"/>
</dbReference>
<protein>
    <recommendedName>
        <fullName evidence="1">RNA-directed DNA polymerase</fullName>
        <ecNumber evidence="1">2.7.7.49</ecNumber>
    </recommendedName>
</protein>